<evidence type="ECO:0000256" key="1">
    <source>
        <dbReference type="SAM" id="MobiDB-lite"/>
    </source>
</evidence>
<dbReference type="AlphaFoldDB" id="A0A8H5FVT1"/>
<feature type="region of interest" description="Disordered" evidence="1">
    <location>
        <begin position="1"/>
        <end position="220"/>
    </location>
</feature>
<dbReference type="PANTHER" id="PTHR31796:SF2">
    <property type="entry name" value="SUZ DOMAIN-CONTAINING PROTEIN 1"/>
    <property type="match status" value="1"/>
</dbReference>
<evidence type="ECO:0000313" key="3">
    <source>
        <dbReference type="EMBL" id="KAF5350593.1"/>
    </source>
</evidence>
<dbReference type="Proteomes" id="UP000559027">
    <property type="component" value="Unassembled WGS sequence"/>
</dbReference>
<evidence type="ECO:0000259" key="2">
    <source>
        <dbReference type="PROSITE" id="PS51673"/>
    </source>
</evidence>
<evidence type="ECO:0000313" key="4">
    <source>
        <dbReference type="Proteomes" id="UP000559027"/>
    </source>
</evidence>
<organism evidence="3 4">
    <name type="scientific">Leucocoprinus leucothites</name>
    <dbReference type="NCBI Taxonomy" id="201217"/>
    <lineage>
        <taxon>Eukaryota</taxon>
        <taxon>Fungi</taxon>
        <taxon>Dikarya</taxon>
        <taxon>Basidiomycota</taxon>
        <taxon>Agaricomycotina</taxon>
        <taxon>Agaricomycetes</taxon>
        <taxon>Agaricomycetidae</taxon>
        <taxon>Agaricales</taxon>
        <taxon>Agaricineae</taxon>
        <taxon>Agaricaceae</taxon>
        <taxon>Leucocoprinus</taxon>
    </lineage>
</organism>
<name>A0A8H5FVT1_9AGAR</name>
<feature type="compositionally biased region" description="Polar residues" evidence="1">
    <location>
        <begin position="1"/>
        <end position="10"/>
    </location>
</feature>
<feature type="compositionally biased region" description="Basic and acidic residues" evidence="1">
    <location>
        <begin position="48"/>
        <end position="59"/>
    </location>
</feature>
<feature type="compositionally biased region" description="Basic and acidic residues" evidence="1">
    <location>
        <begin position="145"/>
        <end position="161"/>
    </location>
</feature>
<feature type="compositionally biased region" description="Polar residues" evidence="1">
    <location>
        <begin position="169"/>
        <end position="180"/>
    </location>
</feature>
<comment type="caution">
    <text evidence="3">The sequence shown here is derived from an EMBL/GenBank/DDBJ whole genome shotgun (WGS) entry which is preliminary data.</text>
</comment>
<dbReference type="InterPro" id="IPR039228">
    <property type="entry name" value="SZRD1"/>
</dbReference>
<gene>
    <name evidence="3" type="ORF">D9756_008676</name>
</gene>
<accession>A0A8H5FVT1</accession>
<feature type="compositionally biased region" description="Low complexity" evidence="1">
    <location>
        <begin position="123"/>
        <end position="136"/>
    </location>
</feature>
<dbReference type="PROSITE" id="PS51673">
    <property type="entry name" value="SUZ"/>
    <property type="match status" value="1"/>
</dbReference>
<dbReference type="InterPro" id="IPR024771">
    <property type="entry name" value="SUZ"/>
</dbReference>
<keyword evidence="4" id="KW-1185">Reference proteome</keyword>
<feature type="compositionally biased region" description="Acidic residues" evidence="1">
    <location>
        <begin position="38"/>
        <end position="47"/>
    </location>
</feature>
<proteinExistence type="predicted"/>
<dbReference type="EMBL" id="JAACJO010000014">
    <property type="protein sequence ID" value="KAF5350593.1"/>
    <property type="molecule type" value="Genomic_DNA"/>
</dbReference>
<dbReference type="PANTHER" id="PTHR31796">
    <property type="entry name" value="SUZ DOMAIN-CONTAINING PROTEIN 1"/>
    <property type="match status" value="1"/>
</dbReference>
<feature type="domain" description="SUZ" evidence="2">
    <location>
        <begin position="93"/>
        <end position="165"/>
    </location>
</feature>
<dbReference type="OrthoDB" id="5373615at2759"/>
<dbReference type="Pfam" id="PF12752">
    <property type="entry name" value="SUZ"/>
    <property type="match status" value="1"/>
</dbReference>
<reference evidence="3 4" key="1">
    <citation type="journal article" date="2020" name="ISME J.">
        <title>Uncovering the hidden diversity of litter-decomposition mechanisms in mushroom-forming fungi.</title>
        <authorList>
            <person name="Floudas D."/>
            <person name="Bentzer J."/>
            <person name="Ahren D."/>
            <person name="Johansson T."/>
            <person name="Persson P."/>
            <person name="Tunlid A."/>
        </authorList>
    </citation>
    <scope>NUCLEOTIDE SEQUENCE [LARGE SCALE GENOMIC DNA]</scope>
    <source>
        <strain evidence="3 4">CBS 146.42</strain>
    </source>
</reference>
<protein>
    <recommendedName>
        <fullName evidence="2">SUZ domain-containing protein</fullName>
    </recommendedName>
</protein>
<sequence length="220" mass="23412">MATSLNSSSKPPLDAWDYQTNTNPSRKPVVTPAQVRDDWEDDDDDENDVKGTEELKEELSPSSSPKNRVHALPVEEGTNKKIWEAANSQDSAPMPALLSSRTGSVIPPPAGAFQPAMRILKRPQSSSSSASQGSPATSPPPTGESLHEREARYAAARERIFGLDGSDESVATSPKLSNNVKIIREPKAPDSAPGKQQAQSAGFRGRGGKTASATRPPVDS</sequence>